<gene>
    <name evidence="1" type="ORF">HELGO_WM8890</name>
</gene>
<evidence type="ECO:0000313" key="1">
    <source>
        <dbReference type="EMBL" id="CAA6828163.1"/>
    </source>
</evidence>
<accession>A0A6S6UKK9</accession>
<protein>
    <submittedName>
        <fullName evidence="1">Uncharacterized protein</fullName>
    </submittedName>
</protein>
<organism evidence="1">
    <name type="scientific">uncultured Thiotrichaceae bacterium</name>
    <dbReference type="NCBI Taxonomy" id="298394"/>
    <lineage>
        <taxon>Bacteria</taxon>
        <taxon>Pseudomonadati</taxon>
        <taxon>Pseudomonadota</taxon>
        <taxon>Gammaproteobacteria</taxon>
        <taxon>Thiotrichales</taxon>
        <taxon>Thiotrichaceae</taxon>
        <taxon>environmental samples</taxon>
    </lineage>
</organism>
<sequence>MQKTYTLTQKSLIVGLFLTLGIGLNDNAHAEYFDGISQNGKVENQHYSSLWGSHSLQAERNFSGNSSGEAYAKGDAEAEIEFSINLKAKVRSNAEMHQQRQFEGFMSQMRNIGTQMFQGSNTSNRMEQHYNQQNYYTPAPMHQQPVRPSVSHYQDY</sequence>
<dbReference type="AlphaFoldDB" id="A0A6S6UKK9"/>
<reference evidence="1" key="1">
    <citation type="submission" date="2020-01" db="EMBL/GenBank/DDBJ databases">
        <authorList>
            <person name="Meier V. D."/>
            <person name="Meier V D."/>
        </authorList>
    </citation>
    <scope>NUCLEOTIDE SEQUENCE</scope>
    <source>
        <strain evidence="1">HLG_WM_MAG_07</strain>
    </source>
</reference>
<proteinExistence type="predicted"/>
<name>A0A6S6UKK9_9GAMM</name>
<dbReference type="EMBL" id="CACVAY010000146">
    <property type="protein sequence ID" value="CAA6828163.1"/>
    <property type="molecule type" value="Genomic_DNA"/>
</dbReference>